<protein>
    <submittedName>
        <fullName evidence="5">Unannotated protein</fullName>
    </submittedName>
</protein>
<dbReference type="SUPFAM" id="SSF54909">
    <property type="entry name" value="Dimeric alpha+beta barrel"/>
    <property type="match status" value="1"/>
</dbReference>
<dbReference type="PANTHER" id="PTHR36843:SF1">
    <property type="entry name" value="COPROHEME DECARBOXYLASE"/>
    <property type="match status" value="1"/>
</dbReference>
<dbReference type="InterPro" id="IPR011008">
    <property type="entry name" value="Dimeric_a/b-barrel"/>
</dbReference>
<accession>A0A6J7UB51</accession>
<keyword evidence="2" id="KW-0479">Metal-binding</keyword>
<dbReference type="GO" id="GO:0020037">
    <property type="term" value="F:heme binding"/>
    <property type="evidence" value="ECO:0007669"/>
    <property type="project" value="InterPro"/>
</dbReference>
<gene>
    <name evidence="4" type="ORF">UFOPK4098_00341</name>
    <name evidence="5" type="ORF">UFOPK4347_00581</name>
</gene>
<organism evidence="5">
    <name type="scientific">freshwater metagenome</name>
    <dbReference type="NCBI Taxonomy" id="449393"/>
    <lineage>
        <taxon>unclassified sequences</taxon>
        <taxon>metagenomes</taxon>
        <taxon>ecological metagenomes</taxon>
    </lineage>
</organism>
<dbReference type="AlphaFoldDB" id="A0A6J7UB51"/>
<keyword evidence="1" id="KW-0349">Heme</keyword>
<sequence length="229" mass="25404">MTSVTPSEPMSPSIGMGVLHLFCKPEAQFDREATVHAVKAAEAKGLTVITVSMLGHKCDMAFMALASDMRELRSFQSAIQAAGLAVVDSYVSLTEVSEYAIGVPQEMLDARLYPKIPVPGKNAFCFYPMSKRRNADENWFTLPFEERHAHMQEHGVSGRKFGPRVTQLVTGSTGLDEYEWGVTLFAVHPDDLKEVVYTMRFDKASAIYAEFGQFYTGVLTPVEELVHTV</sequence>
<keyword evidence="3" id="KW-0408">Iron</keyword>
<reference evidence="5" key="1">
    <citation type="submission" date="2020-05" db="EMBL/GenBank/DDBJ databases">
        <authorList>
            <person name="Chiriac C."/>
            <person name="Salcher M."/>
            <person name="Ghai R."/>
            <person name="Kavagutti S V."/>
        </authorList>
    </citation>
    <scope>NUCLEOTIDE SEQUENCE</scope>
</reference>
<evidence type="ECO:0000313" key="5">
    <source>
        <dbReference type="EMBL" id="CAB5063349.1"/>
    </source>
</evidence>
<dbReference type="EMBL" id="CAFBPN010000009">
    <property type="protein sequence ID" value="CAB5011918.1"/>
    <property type="molecule type" value="Genomic_DNA"/>
</dbReference>
<dbReference type="InterPro" id="IPR010644">
    <property type="entry name" value="ChdC/CLD"/>
</dbReference>
<evidence type="ECO:0000313" key="4">
    <source>
        <dbReference type="EMBL" id="CAB5011918.1"/>
    </source>
</evidence>
<dbReference type="GO" id="GO:0016491">
    <property type="term" value="F:oxidoreductase activity"/>
    <property type="evidence" value="ECO:0007669"/>
    <property type="project" value="InterPro"/>
</dbReference>
<dbReference type="PANTHER" id="PTHR36843">
    <property type="entry name" value="HEME-DEPENDENT PEROXIDASE YWFI-RELATED"/>
    <property type="match status" value="1"/>
</dbReference>
<dbReference type="EMBL" id="CAFBQU010000010">
    <property type="protein sequence ID" value="CAB5063349.1"/>
    <property type="molecule type" value="Genomic_DNA"/>
</dbReference>
<dbReference type="Pfam" id="PF06778">
    <property type="entry name" value="Chlor_dismutase"/>
    <property type="match status" value="1"/>
</dbReference>
<name>A0A6J7UB51_9ZZZZ</name>
<dbReference type="GO" id="GO:0046872">
    <property type="term" value="F:metal ion binding"/>
    <property type="evidence" value="ECO:0007669"/>
    <property type="project" value="UniProtKB-KW"/>
</dbReference>
<dbReference type="Gene3D" id="3.30.70.1030">
    <property type="entry name" value="Apc35880, domain 1"/>
    <property type="match status" value="2"/>
</dbReference>
<proteinExistence type="predicted"/>
<evidence type="ECO:0000256" key="1">
    <source>
        <dbReference type="ARBA" id="ARBA00022617"/>
    </source>
</evidence>
<evidence type="ECO:0000256" key="3">
    <source>
        <dbReference type="ARBA" id="ARBA00023004"/>
    </source>
</evidence>
<evidence type="ECO:0000256" key="2">
    <source>
        <dbReference type="ARBA" id="ARBA00022723"/>
    </source>
</evidence>